<dbReference type="OrthoDB" id="537448at2759"/>
<dbReference type="InterPro" id="IPR011089">
    <property type="entry name" value="GmrSD_C"/>
</dbReference>
<gene>
    <name evidence="3" type="ORF">F8M41_000466</name>
</gene>
<dbReference type="PANTHER" id="PTHR35149:SF2">
    <property type="entry name" value="DUF262 DOMAIN-CONTAINING PROTEIN"/>
    <property type="match status" value="1"/>
</dbReference>
<evidence type="ECO:0000259" key="1">
    <source>
        <dbReference type="Pfam" id="PF03235"/>
    </source>
</evidence>
<reference evidence="3 4" key="1">
    <citation type="journal article" date="2019" name="Environ. Microbiol.">
        <title>At the nexus of three kingdoms: the genome of the mycorrhizal fungus Gigaspora margarita provides insights into plant, endobacterial and fungal interactions.</title>
        <authorList>
            <person name="Venice F."/>
            <person name="Ghignone S."/>
            <person name="Salvioli di Fossalunga A."/>
            <person name="Amselem J."/>
            <person name="Novero M."/>
            <person name="Xianan X."/>
            <person name="Sedzielewska Toro K."/>
            <person name="Morin E."/>
            <person name="Lipzen A."/>
            <person name="Grigoriev I.V."/>
            <person name="Henrissat B."/>
            <person name="Martin F.M."/>
            <person name="Bonfante P."/>
        </authorList>
    </citation>
    <scope>NUCLEOTIDE SEQUENCE [LARGE SCALE GENOMIC DNA]</scope>
    <source>
        <strain evidence="3 4">BEG34</strain>
    </source>
</reference>
<dbReference type="EMBL" id="WTPW01000104">
    <property type="protein sequence ID" value="KAF0547693.1"/>
    <property type="molecule type" value="Genomic_DNA"/>
</dbReference>
<name>A0A8H4ESP3_GIGMA</name>
<dbReference type="Pfam" id="PF03235">
    <property type="entry name" value="GmrSD_N"/>
    <property type="match status" value="1"/>
</dbReference>
<evidence type="ECO:0000313" key="4">
    <source>
        <dbReference type="Proteomes" id="UP000439903"/>
    </source>
</evidence>
<dbReference type="AlphaFoldDB" id="A0A8H4ESP3"/>
<dbReference type="Pfam" id="PF07510">
    <property type="entry name" value="GmrSD_C"/>
    <property type="match status" value="1"/>
</dbReference>
<keyword evidence="4" id="KW-1185">Reference proteome</keyword>
<feature type="domain" description="GmrSD restriction endonucleases N-terminal" evidence="1">
    <location>
        <begin position="17"/>
        <end position="245"/>
    </location>
</feature>
<protein>
    <submittedName>
        <fullName evidence="3">DUF262 domain-containing protein</fullName>
    </submittedName>
</protein>
<dbReference type="Proteomes" id="UP000439903">
    <property type="component" value="Unassembled WGS sequence"/>
</dbReference>
<organism evidence="3 4">
    <name type="scientific">Gigaspora margarita</name>
    <dbReference type="NCBI Taxonomy" id="4874"/>
    <lineage>
        <taxon>Eukaryota</taxon>
        <taxon>Fungi</taxon>
        <taxon>Fungi incertae sedis</taxon>
        <taxon>Mucoromycota</taxon>
        <taxon>Glomeromycotina</taxon>
        <taxon>Glomeromycetes</taxon>
        <taxon>Diversisporales</taxon>
        <taxon>Gigasporaceae</taxon>
        <taxon>Gigaspora</taxon>
    </lineage>
</organism>
<feature type="domain" description="GmrSD restriction endonucleases C-terminal" evidence="2">
    <location>
        <begin position="433"/>
        <end position="568"/>
    </location>
</feature>
<evidence type="ECO:0000259" key="2">
    <source>
        <dbReference type="Pfam" id="PF07510"/>
    </source>
</evidence>
<dbReference type="InterPro" id="IPR004919">
    <property type="entry name" value="GmrSD_N"/>
</dbReference>
<proteinExistence type="predicted"/>
<comment type="caution">
    <text evidence="3">The sequence shown here is derived from an EMBL/GenBank/DDBJ whole genome shotgun (WGS) entry which is preliminary data.</text>
</comment>
<dbReference type="PANTHER" id="PTHR35149">
    <property type="entry name" value="SLL5132 PROTEIN"/>
    <property type="match status" value="1"/>
</dbReference>
<evidence type="ECO:0000313" key="3">
    <source>
        <dbReference type="EMBL" id="KAF0547693.1"/>
    </source>
</evidence>
<accession>A0A8H4ESP3</accession>
<sequence length="581" mass="68317">MTTNQLPFTTVGIELNRLFTGDYEFHIPEYQRPYEWTTDNAIQLVQDVWEALARQENDYFLGSIVLASKASKECEPFAVDIIDGQQRITTIILLLSLLRSMQIEEKFTDHITDRLTQREDLLTSRGKRHRFFPSPNIGGDFVKYFLDFDNAYNLVDHINNFGRNPENFDLKEPIQHMMRNLLVIHDFLEKAITRKKILQFIGYMLMNVHVVVIKIQDEKSAFRIFSTLNDRGRQLSVIDNLKYLLLTRADSSRREDVAVEFNDFSQMLSEEQFINLITKILPICFEVNSIVDNIDKILQDNSVTAENFVTKLLGPYTLALRHILNRIDIEPLIWLRQFNQTHPIWIALGVEYFRQYESSNTPEQHETFFRELEFVMVYFLLARPFCLNKEITEFIKKWVQKLRHSQITVDPSSRDVMDLDQITFQPSAEIGKNKFREAIYKCEVYNYPDISKFVLAKINGKLADPYINVLYPEIDITIEHICPKSAAQPGRMSPWRTGSTSWHHTVIKKYMHRVGNLVLLSRPSNSSVREKQYDKKYDKYRDSSFAITQHLCKNFPTSFLSEDVEKRHTFLVDTFVKVYYD</sequence>